<proteinExistence type="predicted"/>
<dbReference type="PROSITE" id="PS50089">
    <property type="entry name" value="ZF_RING_2"/>
    <property type="match status" value="1"/>
</dbReference>
<evidence type="ECO:0000256" key="4">
    <source>
        <dbReference type="PROSITE-ProRule" id="PRU00175"/>
    </source>
</evidence>
<dbReference type="PROSITE" id="PS50966">
    <property type="entry name" value="ZF_SWIM"/>
    <property type="match status" value="1"/>
</dbReference>
<evidence type="ECO:0000313" key="9">
    <source>
        <dbReference type="Proteomes" id="UP000799753"/>
    </source>
</evidence>
<dbReference type="PANTHER" id="PTHR21540">
    <property type="entry name" value="RING FINGER AND SWIM DOMAIN-CONTAINING PROTEIN 2"/>
    <property type="match status" value="1"/>
</dbReference>
<evidence type="ECO:0000256" key="2">
    <source>
        <dbReference type="ARBA" id="ARBA00022771"/>
    </source>
</evidence>
<dbReference type="OrthoDB" id="2122982at2759"/>
<dbReference type="CDD" id="cd16494">
    <property type="entry name" value="RING-CH-C4HC3_ZSWM2"/>
    <property type="match status" value="1"/>
</dbReference>
<keyword evidence="9" id="KW-1185">Reference proteome</keyword>
<sequence>MAPRKKAAVAAEASNTIPSNEPPKRELRKRKQINYKERTERDVDVVGAPVKKVKTTNSTGKAKTRGKNVAETVDAEDAGATEIVPATTRTAKPAPPRRKRKARDDDGESRKRDYVSEPSIDFKIRLDRSLREPLQFVDRERCDIDETPRETFTIAGSIGYHYTIEIRHVLTCTCPDFRFRRASCKHILYTLVKVLKVSPDSNLLYQTALTSAELKAMFDAAPAAPHIDLTDVDDPNRKSMEDQECPICYCEFQPTKQRVAYCKGSCGNNVHQTCIDTWLRSQRSMYGKATCPYCRQNWVG</sequence>
<evidence type="ECO:0000256" key="1">
    <source>
        <dbReference type="ARBA" id="ARBA00022723"/>
    </source>
</evidence>
<evidence type="ECO:0000256" key="3">
    <source>
        <dbReference type="ARBA" id="ARBA00022833"/>
    </source>
</evidence>
<dbReference type="InterPro" id="IPR013083">
    <property type="entry name" value="Znf_RING/FYVE/PHD"/>
</dbReference>
<evidence type="ECO:0000259" key="7">
    <source>
        <dbReference type="PROSITE" id="PS50966"/>
    </source>
</evidence>
<dbReference type="Pfam" id="PF13639">
    <property type="entry name" value="zf-RING_2"/>
    <property type="match status" value="1"/>
</dbReference>
<feature type="compositionally biased region" description="Basic and acidic residues" evidence="5">
    <location>
        <begin position="34"/>
        <end position="44"/>
    </location>
</feature>
<feature type="region of interest" description="Disordered" evidence="5">
    <location>
        <begin position="1"/>
        <end position="113"/>
    </location>
</feature>
<dbReference type="GO" id="GO:0061630">
    <property type="term" value="F:ubiquitin protein ligase activity"/>
    <property type="evidence" value="ECO:0007669"/>
    <property type="project" value="InterPro"/>
</dbReference>
<dbReference type="AlphaFoldDB" id="A0A6A6S790"/>
<feature type="domain" description="RING-type" evidence="6">
    <location>
        <begin position="245"/>
        <end position="295"/>
    </location>
</feature>
<evidence type="ECO:0000313" key="8">
    <source>
        <dbReference type="EMBL" id="KAF2642278.1"/>
    </source>
</evidence>
<dbReference type="GO" id="GO:0008270">
    <property type="term" value="F:zinc ion binding"/>
    <property type="evidence" value="ECO:0007669"/>
    <property type="project" value="UniProtKB-KW"/>
</dbReference>
<dbReference type="InterPro" id="IPR039903">
    <property type="entry name" value="Zswim2"/>
</dbReference>
<feature type="domain" description="SWIM-type" evidence="7">
    <location>
        <begin position="162"/>
        <end position="195"/>
    </location>
</feature>
<dbReference type="SMART" id="SM01197">
    <property type="entry name" value="FANCL_C"/>
    <property type="match status" value="1"/>
</dbReference>
<dbReference type="InterPro" id="IPR011016">
    <property type="entry name" value="Znf_RING-CH"/>
</dbReference>
<organism evidence="8 9">
    <name type="scientific">Massarina eburnea CBS 473.64</name>
    <dbReference type="NCBI Taxonomy" id="1395130"/>
    <lineage>
        <taxon>Eukaryota</taxon>
        <taxon>Fungi</taxon>
        <taxon>Dikarya</taxon>
        <taxon>Ascomycota</taxon>
        <taxon>Pezizomycotina</taxon>
        <taxon>Dothideomycetes</taxon>
        <taxon>Pleosporomycetidae</taxon>
        <taxon>Pleosporales</taxon>
        <taxon>Massarineae</taxon>
        <taxon>Massarinaceae</taxon>
        <taxon>Massarina</taxon>
    </lineage>
</organism>
<gene>
    <name evidence="8" type="ORF">P280DRAFT_547792</name>
</gene>
<dbReference type="PANTHER" id="PTHR21540:SF0">
    <property type="entry name" value="PHD FAMILY PROTEIN"/>
    <property type="match status" value="1"/>
</dbReference>
<dbReference type="EMBL" id="MU006781">
    <property type="protein sequence ID" value="KAF2642278.1"/>
    <property type="molecule type" value="Genomic_DNA"/>
</dbReference>
<keyword evidence="1" id="KW-0479">Metal-binding</keyword>
<dbReference type="InterPro" id="IPR001841">
    <property type="entry name" value="Znf_RING"/>
</dbReference>
<keyword evidence="2 4" id="KW-0863">Zinc-finger</keyword>
<name>A0A6A6S790_9PLEO</name>
<dbReference type="SUPFAM" id="SSF57850">
    <property type="entry name" value="RING/U-box"/>
    <property type="match status" value="1"/>
</dbReference>
<accession>A0A6A6S790</accession>
<dbReference type="SMART" id="SM00744">
    <property type="entry name" value="RINGv"/>
    <property type="match status" value="1"/>
</dbReference>
<feature type="compositionally biased region" description="Basic and acidic residues" evidence="5">
    <location>
        <begin position="102"/>
        <end position="113"/>
    </location>
</feature>
<reference evidence="8" key="1">
    <citation type="journal article" date="2020" name="Stud. Mycol.">
        <title>101 Dothideomycetes genomes: a test case for predicting lifestyles and emergence of pathogens.</title>
        <authorList>
            <person name="Haridas S."/>
            <person name="Albert R."/>
            <person name="Binder M."/>
            <person name="Bloem J."/>
            <person name="Labutti K."/>
            <person name="Salamov A."/>
            <person name="Andreopoulos B."/>
            <person name="Baker S."/>
            <person name="Barry K."/>
            <person name="Bills G."/>
            <person name="Bluhm B."/>
            <person name="Cannon C."/>
            <person name="Castanera R."/>
            <person name="Culley D."/>
            <person name="Daum C."/>
            <person name="Ezra D."/>
            <person name="Gonzalez J."/>
            <person name="Henrissat B."/>
            <person name="Kuo A."/>
            <person name="Liang C."/>
            <person name="Lipzen A."/>
            <person name="Lutzoni F."/>
            <person name="Magnuson J."/>
            <person name="Mondo S."/>
            <person name="Nolan M."/>
            <person name="Ohm R."/>
            <person name="Pangilinan J."/>
            <person name="Park H.-J."/>
            <person name="Ramirez L."/>
            <person name="Alfaro M."/>
            <person name="Sun H."/>
            <person name="Tritt A."/>
            <person name="Yoshinaga Y."/>
            <person name="Zwiers L.-H."/>
            <person name="Turgeon B."/>
            <person name="Goodwin S."/>
            <person name="Spatafora J."/>
            <person name="Crous P."/>
            <person name="Grigoriev I."/>
        </authorList>
    </citation>
    <scope>NUCLEOTIDE SEQUENCE</scope>
    <source>
        <strain evidence="8">CBS 473.64</strain>
    </source>
</reference>
<dbReference type="InterPro" id="IPR007527">
    <property type="entry name" value="Znf_SWIM"/>
</dbReference>
<keyword evidence="3" id="KW-0862">Zinc</keyword>
<dbReference type="Gene3D" id="3.30.40.10">
    <property type="entry name" value="Zinc/RING finger domain, C3HC4 (zinc finger)"/>
    <property type="match status" value="1"/>
</dbReference>
<evidence type="ECO:0000259" key="6">
    <source>
        <dbReference type="PROSITE" id="PS50089"/>
    </source>
</evidence>
<dbReference type="Proteomes" id="UP000799753">
    <property type="component" value="Unassembled WGS sequence"/>
</dbReference>
<evidence type="ECO:0000256" key="5">
    <source>
        <dbReference type="SAM" id="MobiDB-lite"/>
    </source>
</evidence>
<protein>
    <submittedName>
        <fullName evidence="8">Uncharacterized protein</fullName>
    </submittedName>
</protein>